<dbReference type="EMBL" id="BAABAH010000009">
    <property type="protein sequence ID" value="GAA3824407.1"/>
    <property type="molecule type" value="Genomic_DNA"/>
</dbReference>
<accession>A0ABP7IR06</accession>
<dbReference type="SUPFAM" id="SSF51206">
    <property type="entry name" value="cAMP-binding domain-like"/>
    <property type="match status" value="1"/>
</dbReference>
<dbReference type="PRINTS" id="PR00800">
    <property type="entry name" value="YHDCRBOXLASE"/>
</dbReference>
<gene>
    <name evidence="7" type="ORF">GCM10022242_27270</name>
</gene>
<dbReference type="PANTHER" id="PTHR11999:SF70">
    <property type="entry name" value="MIP05841P"/>
    <property type="match status" value="1"/>
</dbReference>
<dbReference type="PROSITE" id="PS00392">
    <property type="entry name" value="DDC_GAD_HDC_YDC"/>
    <property type="match status" value="1"/>
</dbReference>
<dbReference type="RefSeq" id="WP_344776312.1">
    <property type="nucleotide sequence ID" value="NZ_BAABAH010000009.1"/>
</dbReference>
<evidence type="ECO:0000256" key="4">
    <source>
        <dbReference type="ARBA" id="ARBA00022898"/>
    </source>
</evidence>
<dbReference type="InterPro" id="IPR015421">
    <property type="entry name" value="PyrdxlP-dep_Trfase_major"/>
</dbReference>
<evidence type="ECO:0000256" key="5">
    <source>
        <dbReference type="ARBA" id="ARBA00023239"/>
    </source>
</evidence>
<dbReference type="Gene3D" id="3.40.640.10">
    <property type="entry name" value="Type I PLP-dependent aspartate aminotransferase-like (Major domain)"/>
    <property type="match status" value="1"/>
</dbReference>
<name>A0ABP7IR06_9ACTN</name>
<keyword evidence="3" id="KW-0210">Decarboxylase</keyword>
<feature type="domain" description="Cyclic nucleotide-binding" evidence="6">
    <location>
        <begin position="510"/>
        <end position="630"/>
    </location>
</feature>
<dbReference type="CDD" id="cd00038">
    <property type="entry name" value="CAP_ED"/>
    <property type="match status" value="1"/>
</dbReference>
<comment type="similarity">
    <text evidence="2">Belongs to the group II decarboxylase family.</text>
</comment>
<dbReference type="Gene3D" id="1.20.1340.10">
    <property type="entry name" value="dopa decarboxylase, N-terminal domain"/>
    <property type="match status" value="1"/>
</dbReference>
<dbReference type="PANTHER" id="PTHR11999">
    <property type="entry name" value="GROUP II PYRIDOXAL-5-PHOSPHATE DECARBOXYLASE"/>
    <property type="match status" value="1"/>
</dbReference>
<evidence type="ECO:0000256" key="3">
    <source>
        <dbReference type="ARBA" id="ARBA00022793"/>
    </source>
</evidence>
<dbReference type="SUPFAM" id="SSF53383">
    <property type="entry name" value="PLP-dependent transferases"/>
    <property type="match status" value="1"/>
</dbReference>
<dbReference type="InterPro" id="IPR021115">
    <property type="entry name" value="Pyridoxal-P_BS"/>
</dbReference>
<protein>
    <recommendedName>
        <fullName evidence="6">Cyclic nucleotide-binding domain-containing protein</fullName>
    </recommendedName>
</protein>
<dbReference type="InterPro" id="IPR010977">
    <property type="entry name" value="Aromatic_deC"/>
</dbReference>
<evidence type="ECO:0000313" key="8">
    <source>
        <dbReference type="Proteomes" id="UP001501821"/>
    </source>
</evidence>
<dbReference type="Gene3D" id="2.60.120.10">
    <property type="entry name" value="Jelly Rolls"/>
    <property type="match status" value="1"/>
</dbReference>
<keyword evidence="8" id="KW-1185">Reference proteome</keyword>
<evidence type="ECO:0000259" key="6">
    <source>
        <dbReference type="PROSITE" id="PS50042"/>
    </source>
</evidence>
<dbReference type="InterPro" id="IPR015424">
    <property type="entry name" value="PyrdxlP-dep_Trfase"/>
</dbReference>
<evidence type="ECO:0000256" key="2">
    <source>
        <dbReference type="ARBA" id="ARBA00009533"/>
    </source>
</evidence>
<dbReference type="Proteomes" id="UP001501821">
    <property type="component" value="Unassembled WGS sequence"/>
</dbReference>
<evidence type="ECO:0000256" key="1">
    <source>
        <dbReference type="ARBA" id="ARBA00001933"/>
    </source>
</evidence>
<dbReference type="SMART" id="SM00100">
    <property type="entry name" value="cNMP"/>
    <property type="match status" value="1"/>
</dbReference>
<comment type="cofactor">
    <cofactor evidence="1">
        <name>pyridoxal 5'-phosphate</name>
        <dbReference type="ChEBI" id="CHEBI:597326"/>
    </cofactor>
</comment>
<dbReference type="Gene3D" id="3.90.1150.10">
    <property type="entry name" value="Aspartate Aminotransferase, domain 1"/>
    <property type="match status" value="1"/>
</dbReference>
<keyword evidence="5" id="KW-0456">Lyase</keyword>
<comment type="caution">
    <text evidence="7">The sequence shown here is derived from an EMBL/GenBank/DDBJ whole genome shotgun (WGS) entry which is preliminary data.</text>
</comment>
<sequence length="638" mass="68835">MTGSPFNPEGDPLALDRETMRALGHATVDAVVDMLVDPSTPCLRRATPEEMAERLPGDLPESGAPLEDLLGILRQDVFPFMSRLDHPGYFAFIPACGTFPSALGDFIGAVLNPYVGSWMEAAGPTRLELVVLDWFKEWIGYPPSAAGILVSGGSAANMTALACARESLMGSMSDDAVLYVGDQAHSSLARAARLLGFRPEQVRVLLTDERQKLSPAHLAAAIDADVAAGRRPLFVAAAGGSTNTGAVDPLPELAQVCHDRGAWLHVDGAYGGFAALTDRGRRALAGIELADSVTLDPHKWLYQPMECGSVLVRDGHLLRRAFEIAPDYLKDSVVEGGEVNFADRGLQLSRGSRALKVWMSLRFFGATAFREAVDRSLDLALLAEEHVRSRPELELMSPASLGIIAFRRRAEDEPTAAAVNARLVAEFERTGRGLVSSTRLHGRYAVRLCAMNHTSAAEHVREVLDFFATAALPDQRVAAEVPSRDATIDREAWLRERSSVDLAAVADVPLFADLEPTALERVVELGRQVLVPEGGTVVRRWETSRDLYVVLAGAVVATRGDRPVARFGPGTHFGEFAALDWGAGYGYARQATVTAEEPSRLLALSPGALAELIGARPELDRRLRSVVRERLADAEADA</sequence>
<dbReference type="InterPro" id="IPR000595">
    <property type="entry name" value="cNMP-bd_dom"/>
</dbReference>
<dbReference type="Pfam" id="PF00027">
    <property type="entry name" value="cNMP_binding"/>
    <property type="match status" value="1"/>
</dbReference>
<dbReference type="InterPro" id="IPR018490">
    <property type="entry name" value="cNMP-bd_dom_sf"/>
</dbReference>
<reference evidence="8" key="1">
    <citation type="journal article" date="2019" name="Int. J. Syst. Evol. Microbiol.">
        <title>The Global Catalogue of Microorganisms (GCM) 10K type strain sequencing project: providing services to taxonomists for standard genome sequencing and annotation.</title>
        <authorList>
            <consortium name="The Broad Institute Genomics Platform"/>
            <consortium name="The Broad Institute Genome Sequencing Center for Infectious Disease"/>
            <person name="Wu L."/>
            <person name="Ma J."/>
        </authorList>
    </citation>
    <scope>NUCLEOTIDE SEQUENCE [LARGE SCALE GENOMIC DNA]</scope>
    <source>
        <strain evidence="8">JCM 16953</strain>
    </source>
</reference>
<dbReference type="Pfam" id="PF00282">
    <property type="entry name" value="Pyridoxal_deC"/>
    <property type="match status" value="1"/>
</dbReference>
<keyword evidence="4" id="KW-0663">Pyridoxal phosphate</keyword>
<evidence type="ECO:0000313" key="7">
    <source>
        <dbReference type="EMBL" id="GAA3824407.1"/>
    </source>
</evidence>
<proteinExistence type="inferred from homology"/>
<organism evidence="7 8">
    <name type="scientific">Nocardioides panacisoli</name>
    <dbReference type="NCBI Taxonomy" id="627624"/>
    <lineage>
        <taxon>Bacteria</taxon>
        <taxon>Bacillati</taxon>
        <taxon>Actinomycetota</taxon>
        <taxon>Actinomycetes</taxon>
        <taxon>Propionibacteriales</taxon>
        <taxon>Nocardioidaceae</taxon>
        <taxon>Nocardioides</taxon>
    </lineage>
</organism>
<dbReference type="InterPro" id="IPR002129">
    <property type="entry name" value="PyrdxlP-dep_de-COase"/>
</dbReference>
<dbReference type="InterPro" id="IPR014710">
    <property type="entry name" value="RmlC-like_jellyroll"/>
</dbReference>
<dbReference type="PROSITE" id="PS50042">
    <property type="entry name" value="CNMP_BINDING_3"/>
    <property type="match status" value="1"/>
</dbReference>
<dbReference type="InterPro" id="IPR015422">
    <property type="entry name" value="PyrdxlP-dep_Trfase_small"/>
</dbReference>